<evidence type="ECO:0000256" key="5">
    <source>
        <dbReference type="ARBA" id="ARBA00022553"/>
    </source>
</evidence>
<comment type="catalytic activity">
    <reaction evidence="11">
        <text>a phosphate monoester + H2O = an alcohol + phosphate</text>
        <dbReference type="Rhea" id="RHEA:15017"/>
        <dbReference type="ChEBI" id="CHEBI:15377"/>
        <dbReference type="ChEBI" id="CHEBI:30879"/>
        <dbReference type="ChEBI" id="CHEBI:43474"/>
        <dbReference type="ChEBI" id="CHEBI:67140"/>
        <dbReference type="EC" id="3.1.3.1"/>
    </reaction>
</comment>
<evidence type="ECO:0000313" key="15">
    <source>
        <dbReference type="Proteomes" id="UP001583186"/>
    </source>
</evidence>
<evidence type="ECO:0000313" key="14">
    <source>
        <dbReference type="EMBL" id="KAL1897095.1"/>
    </source>
</evidence>
<evidence type="ECO:0000256" key="9">
    <source>
        <dbReference type="ARBA" id="ARBA00022842"/>
    </source>
</evidence>
<evidence type="ECO:0000256" key="11">
    <source>
        <dbReference type="RuleBase" id="RU003947"/>
    </source>
</evidence>
<comment type="caution">
    <text evidence="14">The sequence shown here is derived from an EMBL/GenBank/DDBJ whole genome shotgun (WGS) entry which is preliminary data.</text>
</comment>
<dbReference type="InterPro" id="IPR017850">
    <property type="entry name" value="Alkaline_phosphatase_core_sf"/>
</dbReference>
<keyword evidence="6" id="KW-0479">Metal-binding</keyword>
<evidence type="ECO:0000256" key="3">
    <source>
        <dbReference type="ARBA" id="ARBA00005984"/>
    </source>
</evidence>
<evidence type="ECO:0000256" key="8">
    <source>
        <dbReference type="ARBA" id="ARBA00022833"/>
    </source>
</evidence>
<comment type="similarity">
    <text evidence="3 10">Belongs to the alkaline phosphatase family.</text>
</comment>
<dbReference type="PANTHER" id="PTHR11596">
    <property type="entry name" value="ALKALINE PHOSPHATASE"/>
    <property type="match status" value="1"/>
</dbReference>
<dbReference type="Gene3D" id="3.40.720.10">
    <property type="entry name" value="Alkaline Phosphatase, subunit A"/>
    <property type="match status" value="1"/>
</dbReference>
<dbReference type="Proteomes" id="UP001583186">
    <property type="component" value="Unassembled WGS sequence"/>
</dbReference>
<evidence type="ECO:0000256" key="1">
    <source>
        <dbReference type="ARBA" id="ARBA00001946"/>
    </source>
</evidence>
<dbReference type="InterPro" id="IPR001952">
    <property type="entry name" value="Alkaline_phosphatase"/>
</dbReference>
<proteinExistence type="inferred from homology"/>
<dbReference type="PROSITE" id="PS00123">
    <property type="entry name" value="ALKALINE_PHOSPHATASE"/>
    <property type="match status" value="1"/>
</dbReference>
<evidence type="ECO:0000256" key="6">
    <source>
        <dbReference type="ARBA" id="ARBA00022723"/>
    </source>
</evidence>
<evidence type="ECO:0000256" key="13">
    <source>
        <dbReference type="SAM" id="Phobius"/>
    </source>
</evidence>
<evidence type="ECO:0000256" key="12">
    <source>
        <dbReference type="SAM" id="MobiDB-lite"/>
    </source>
</evidence>
<dbReference type="PRINTS" id="PR00113">
    <property type="entry name" value="ALKPHPHTASE"/>
</dbReference>
<dbReference type="InterPro" id="IPR018299">
    <property type="entry name" value="Alkaline_phosphatase_AS"/>
</dbReference>
<dbReference type="CDD" id="cd16012">
    <property type="entry name" value="ALP"/>
    <property type="match status" value="1"/>
</dbReference>
<evidence type="ECO:0000256" key="2">
    <source>
        <dbReference type="ARBA" id="ARBA00001947"/>
    </source>
</evidence>
<dbReference type="Gene3D" id="1.10.60.40">
    <property type="match status" value="1"/>
</dbReference>
<evidence type="ECO:0000256" key="7">
    <source>
        <dbReference type="ARBA" id="ARBA00022801"/>
    </source>
</evidence>
<dbReference type="SMART" id="SM00098">
    <property type="entry name" value="alkPPc"/>
    <property type="match status" value="1"/>
</dbReference>
<dbReference type="EMBL" id="JAWCUI010000020">
    <property type="protein sequence ID" value="KAL1897095.1"/>
    <property type="molecule type" value="Genomic_DNA"/>
</dbReference>
<keyword evidence="13" id="KW-1133">Transmembrane helix</keyword>
<keyword evidence="5" id="KW-0597">Phosphoprotein</keyword>
<dbReference type="GO" id="GO:0004035">
    <property type="term" value="F:alkaline phosphatase activity"/>
    <property type="evidence" value="ECO:0007669"/>
    <property type="project" value="UniProtKB-EC"/>
</dbReference>
<keyword evidence="8 11" id="KW-0862">Zinc</keyword>
<comment type="cofactor">
    <cofactor evidence="1">
        <name>Mg(2+)</name>
        <dbReference type="ChEBI" id="CHEBI:18420"/>
    </cofactor>
</comment>
<organism evidence="14 15">
    <name type="scientific">Sporothrix stenoceras</name>
    <dbReference type="NCBI Taxonomy" id="5173"/>
    <lineage>
        <taxon>Eukaryota</taxon>
        <taxon>Fungi</taxon>
        <taxon>Dikarya</taxon>
        <taxon>Ascomycota</taxon>
        <taxon>Pezizomycotina</taxon>
        <taxon>Sordariomycetes</taxon>
        <taxon>Sordariomycetidae</taxon>
        <taxon>Ophiostomatales</taxon>
        <taxon>Ophiostomataceae</taxon>
        <taxon>Sporothrix</taxon>
    </lineage>
</organism>
<comment type="cofactor">
    <cofactor evidence="2">
        <name>Zn(2+)</name>
        <dbReference type="ChEBI" id="CHEBI:29105"/>
    </cofactor>
</comment>
<keyword evidence="13" id="KW-0472">Membrane</keyword>
<evidence type="ECO:0000256" key="4">
    <source>
        <dbReference type="ARBA" id="ARBA00012647"/>
    </source>
</evidence>
<reference evidence="14 15" key="1">
    <citation type="journal article" date="2024" name="IMA Fungus">
        <title>IMA Genome - F19 : A genome assembly and annotation guide to empower mycologists, including annotated draft genome sequences of Ceratocystis pirilliformis, Diaporthe australafricana, Fusarium ophioides, Paecilomyces lecythidis, and Sporothrix stenoceras.</title>
        <authorList>
            <person name="Aylward J."/>
            <person name="Wilson A.M."/>
            <person name="Visagie C.M."/>
            <person name="Spraker J."/>
            <person name="Barnes I."/>
            <person name="Buitendag C."/>
            <person name="Ceriani C."/>
            <person name="Del Mar Angel L."/>
            <person name="du Plessis D."/>
            <person name="Fuchs T."/>
            <person name="Gasser K."/>
            <person name="Kramer D."/>
            <person name="Li W."/>
            <person name="Munsamy K."/>
            <person name="Piso A."/>
            <person name="Price J.L."/>
            <person name="Sonnekus B."/>
            <person name="Thomas C."/>
            <person name="van der Nest A."/>
            <person name="van Dijk A."/>
            <person name="van Heerden A."/>
            <person name="van Vuuren N."/>
            <person name="Yilmaz N."/>
            <person name="Duong T.A."/>
            <person name="van der Merwe N.A."/>
            <person name="Wingfield M.J."/>
            <person name="Wingfield B.D."/>
        </authorList>
    </citation>
    <scope>NUCLEOTIDE SEQUENCE [LARGE SCALE GENOMIC DNA]</scope>
    <source>
        <strain evidence="14 15">CMW 5346</strain>
    </source>
</reference>
<keyword evidence="13" id="KW-0812">Transmembrane</keyword>
<keyword evidence="15" id="KW-1185">Reference proteome</keyword>
<dbReference type="EC" id="3.1.3.1" evidence="4 11"/>
<evidence type="ECO:0000256" key="10">
    <source>
        <dbReference type="RuleBase" id="RU003946"/>
    </source>
</evidence>
<protein>
    <recommendedName>
        <fullName evidence="4 11">Alkaline phosphatase</fullName>
        <ecNumber evidence="4 11">3.1.3.1</ecNumber>
    </recommendedName>
</protein>
<gene>
    <name evidence="14" type="primary">PHO8</name>
    <name evidence="14" type="ORF">Sste5346_004300</name>
</gene>
<keyword evidence="7 11" id="KW-0378">Hydrolase</keyword>
<accession>A0ABR3Z9T8</accession>
<feature type="region of interest" description="Disordered" evidence="12">
    <location>
        <begin position="1"/>
        <end position="47"/>
    </location>
</feature>
<keyword evidence="9 11" id="KW-0460">Magnesium</keyword>
<dbReference type="Pfam" id="PF00245">
    <property type="entry name" value="Alk_phosphatase"/>
    <property type="match status" value="1"/>
</dbReference>
<dbReference type="PANTHER" id="PTHR11596:SF5">
    <property type="entry name" value="ALKALINE PHOSPHATASE"/>
    <property type="match status" value="1"/>
</dbReference>
<name>A0ABR3Z9T8_9PEZI</name>
<feature type="transmembrane region" description="Helical" evidence="13">
    <location>
        <begin position="58"/>
        <end position="78"/>
    </location>
</feature>
<sequence>MPSARTPLLAEARPSSESQRSDDRAEEEDAALHGGGHGAGDRGQRSVRGPWSTRLRELLLFAWALVATAAVIVLAAWVQHKQSNDTPTTPPGKRNLIFMVSDGMGPASLSLTRSFRQLIEDIPINDTLVLDQHFWGTSRTRSSNSLVTDSAAGATAFSCGRKSYNGAIGTLPDFTPCGTVLEAAKRAGYLTGLVVTTDITDATPACFASHVNYRTQNDEIALHEIGEGPLGHVVDLMLGGGRCHFLANSSSGSCRQDDVNVAGIAQKNGWTYLDDRAGFDSLKLGKNVSLPTLGLFAHYNVPFELDRRNMADIYPSLSEMAMTAIRALEEATKDSDKGFFLMIEGSRIDHAAHVNDPAAHVREVLEYDKTFQLVLDFIEKSDVEGVAVSTSDHETGGLAIALQEPGQEPVYNWFPSFLANAKASSEHLALLLRAHMASITEAGDIAAQSKESLKDWINTNLIIDRLGITDALDEELDMVAAHTEDATTVFSAILSLRAHVGWSTHGHSAVDVNIYSSGGAAAEQIRGNHENTDVGKFLRDYLGVSVDDITAELNEKMVAGRPALAPVTAQGLPVSDYEMEGVQKHYLP</sequence>
<dbReference type="SUPFAM" id="SSF53649">
    <property type="entry name" value="Alkaline phosphatase-like"/>
    <property type="match status" value="1"/>
</dbReference>